<dbReference type="SUPFAM" id="SSF57716">
    <property type="entry name" value="Glucocorticoid receptor-like (DNA-binding domain)"/>
    <property type="match status" value="2"/>
</dbReference>
<dbReference type="OrthoDB" id="6608264at2759"/>
<keyword evidence="3" id="KW-0862">Zinc</keyword>
<evidence type="ECO:0000256" key="1">
    <source>
        <dbReference type="ARBA" id="ARBA00022723"/>
    </source>
</evidence>
<evidence type="ECO:0000256" key="6">
    <source>
        <dbReference type="SAM" id="MobiDB-lite"/>
    </source>
</evidence>
<dbReference type="Pfam" id="PF05485">
    <property type="entry name" value="THAP"/>
    <property type="match status" value="2"/>
</dbReference>
<evidence type="ECO:0000313" key="9">
    <source>
        <dbReference type="Proteomes" id="UP000494040"/>
    </source>
</evidence>
<dbReference type="InterPro" id="IPR006612">
    <property type="entry name" value="THAP_Znf"/>
</dbReference>
<evidence type="ECO:0000256" key="4">
    <source>
        <dbReference type="ARBA" id="ARBA00023125"/>
    </source>
</evidence>
<dbReference type="InterPro" id="IPR038441">
    <property type="entry name" value="THAP_Znf_sf"/>
</dbReference>
<sequence>MENSYKSKRRSFSNKICSVPMCSNRTSKTISLHKFPRDKRYRDLWARLFRTRIVTKNDYACNAHFEPNCFFATKKAVRRKLKKDAIPSLNLPDKNYWKTASARKKEARKIRRIKFWRAKNNLKIDDLPPEPDTDEDGNEGLPLPITDGDFAVEEPAEDEGLPLPIEEIQTPENDLQSFSEDMDSSSDDRTKVKRNSRSYCSVPQCGTYGSSNIPMHFFPKDKKEAKKWQKVLKIRKPLSAYMLVCGQHFKPTDYLPKRADQKCGRLKRGAVPNLNLPSMSREAAKSIQRRLREVAEEYAHMMFLNCPKDPVIRNECLLKLQSKIPGLSYTSKIRKLRQVDEKTVSAVEAKLAELKAKNECRIQIKQEMKSDDEINSNDTNDSNHYGITYEEIQMQELMEDLKNEPEDSDMEGYSPLNIPDEYQEDTMPNETKIIKRRITDQELVRLFLTNASLIKRFLKDKTLLQKYLDVAEEVQKSVNKDKKDDCSVFGDFVAKKLKELPTPDLRKELQTWIQRGIECIANI</sequence>
<dbReference type="GO" id="GO:0008270">
    <property type="term" value="F:zinc ion binding"/>
    <property type="evidence" value="ECO:0007669"/>
    <property type="project" value="UniProtKB-KW"/>
</dbReference>
<dbReference type="EnsemblMetazoa" id="XM_014396561.2">
    <property type="protein sequence ID" value="XP_014252047.1"/>
    <property type="gene ID" value="LOC106668108"/>
</dbReference>
<dbReference type="SMART" id="SM00980">
    <property type="entry name" value="THAP"/>
    <property type="match status" value="2"/>
</dbReference>
<dbReference type="InterPro" id="IPR026516">
    <property type="entry name" value="THAP1/10"/>
</dbReference>
<dbReference type="AlphaFoldDB" id="A0A8I6RV94"/>
<keyword evidence="4 5" id="KW-0238">DNA-binding</keyword>
<keyword evidence="2 5" id="KW-0863">Zinc-finger</keyword>
<dbReference type="RefSeq" id="XP_014252047.1">
    <property type="nucleotide sequence ID" value="XM_014396561.2"/>
</dbReference>
<dbReference type="KEGG" id="clec:106668108"/>
<dbReference type="PROSITE" id="PS50950">
    <property type="entry name" value="ZF_THAP"/>
    <property type="match status" value="2"/>
</dbReference>
<evidence type="ECO:0000256" key="5">
    <source>
        <dbReference type="PROSITE-ProRule" id="PRU00309"/>
    </source>
</evidence>
<dbReference type="PANTHER" id="PTHR46600">
    <property type="entry name" value="THAP DOMAIN-CONTAINING"/>
    <property type="match status" value="1"/>
</dbReference>
<protein>
    <recommendedName>
        <fullName evidence="7">THAP-type domain-containing protein</fullName>
    </recommendedName>
</protein>
<evidence type="ECO:0000259" key="7">
    <source>
        <dbReference type="PROSITE" id="PS50950"/>
    </source>
</evidence>
<feature type="region of interest" description="Disordered" evidence="6">
    <location>
        <begin position="124"/>
        <end position="148"/>
    </location>
</feature>
<dbReference type="PANTHER" id="PTHR46600:SF11">
    <property type="entry name" value="THAP DOMAIN-CONTAINING PROTEIN 10"/>
    <property type="match status" value="1"/>
</dbReference>
<dbReference type="GO" id="GO:0043565">
    <property type="term" value="F:sequence-specific DNA binding"/>
    <property type="evidence" value="ECO:0007669"/>
    <property type="project" value="InterPro"/>
</dbReference>
<evidence type="ECO:0000256" key="3">
    <source>
        <dbReference type="ARBA" id="ARBA00022833"/>
    </source>
</evidence>
<proteinExistence type="predicted"/>
<feature type="domain" description="THAP-type" evidence="7">
    <location>
        <begin position="196"/>
        <end position="275"/>
    </location>
</feature>
<feature type="domain" description="THAP-type" evidence="7">
    <location>
        <begin position="12"/>
        <end position="90"/>
    </location>
</feature>
<dbReference type="Gene3D" id="6.20.210.20">
    <property type="entry name" value="THAP domain"/>
    <property type="match status" value="2"/>
</dbReference>
<dbReference type="GeneID" id="106668108"/>
<dbReference type="SMART" id="SM00692">
    <property type="entry name" value="DM3"/>
    <property type="match status" value="2"/>
</dbReference>
<feature type="compositionally biased region" description="Acidic residues" evidence="6">
    <location>
        <begin position="127"/>
        <end position="138"/>
    </location>
</feature>
<reference evidence="8" key="1">
    <citation type="submission" date="2022-01" db="UniProtKB">
        <authorList>
            <consortium name="EnsemblMetazoa"/>
        </authorList>
    </citation>
    <scope>IDENTIFICATION</scope>
</reference>
<accession>A0A8I6RV94</accession>
<dbReference type="Proteomes" id="UP000494040">
    <property type="component" value="Unassembled WGS sequence"/>
</dbReference>
<name>A0A8I6RV94_CIMLE</name>
<keyword evidence="1" id="KW-0479">Metal-binding</keyword>
<keyword evidence="9" id="KW-1185">Reference proteome</keyword>
<feature type="region of interest" description="Disordered" evidence="6">
    <location>
        <begin position="175"/>
        <end position="195"/>
    </location>
</feature>
<evidence type="ECO:0000313" key="8">
    <source>
        <dbReference type="EnsemblMetazoa" id="XP_014252047.1"/>
    </source>
</evidence>
<organism evidence="8 9">
    <name type="scientific">Cimex lectularius</name>
    <name type="common">Bed bug</name>
    <name type="synonym">Acanthia lectularia</name>
    <dbReference type="NCBI Taxonomy" id="79782"/>
    <lineage>
        <taxon>Eukaryota</taxon>
        <taxon>Metazoa</taxon>
        <taxon>Ecdysozoa</taxon>
        <taxon>Arthropoda</taxon>
        <taxon>Hexapoda</taxon>
        <taxon>Insecta</taxon>
        <taxon>Pterygota</taxon>
        <taxon>Neoptera</taxon>
        <taxon>Paraneoptera</taxon>
        <taxon>Hemiptera</taxon>
        <taxon>Heteroptera</taxon>
        <taxon>Panheteroptera</taxon>
        <taxon>Cimicomorpha</taxon>
        <taxon>Cimicidae</taxon>
        <taxon>Cimex</taxon>
    </lineage>
</organism>
<evidence type="ECO:0000256" key="2">
    <source>
        <dbReference type="ARBA" id="ARBA00022771"/>
    </source>
</evidence>